<sequence length="499" mass="51582">MSDGHALQRVELVEDDALALGPAPGDGRRLAHADGTGPAPSGRRRVRWLVATVGVVGLLGFAVVGAQAALDSGYEDRVAARAALPGAVEPMRPRLQVRWSTEAAVMDSLLLDRPVGGAYLGARAVPDGSVQAVALDSATGGARWTTSLRGGLGEDAIVPGSGRGCTTATTPDAPVDALVCVVVYRAHGQHESDPAERAEVVALDATTGTVLARHAAPTQAGRVVVLGDQAVVAWRALGTVNVHAQDLLTGAARWQTRLSVPRSGILTVGSLRDAPRIGRVQLAAGGGVVVVGAAQQVFLLTPSGDLREGTGRLDGYVRQVRADRVVVLTVHGSAGTLVVRSGADDVHVPHVVALPTLDDGSLADLVLTVEAGLRGYDRTSGALRWALDGRDSGTIVLDGTVYQSGDAALVRAVDGRSGRELWAVPAPRAAYVTDLVTDGERLYVALHGLVGSDKTWRVYGFDGLDEGTLEAPAGWRGLEIRGRVLVATSTDASRAAVLG</sequence>
<dbReference type="Gene3D" id="2.130.10.10">
    <property type="entry name" value="YVTN repeat-like/Quinoprotein amine dehydrogenase"/>
    <property type="match status" value="1"/>
</dbReference>
<accession>A0A4Y3KIG3</accession>
<evidence type="ECO:0000259" key="3">
    <source>
        <dbReference type="Pfam" id="PF13360"/>
    </source>
</evidence>
<keyword evidence="2" id="KW-1133">Transmembrane helix</keyword>
<keyword evidence="2" id="KW-0472">Membrane</keyword>
<feature type="domain" description="Pyrrolo-quinoline quinone repeat" evidence="3">
    <location>
        <begin position="124"/>
        <end position="327"/>
    </location>
</feature>
<evidence type="ECO:0000256" key="2">
    <source>
        <dbReference type="SAM" id="Phobius"/>
    </source>
</evidence>
<dbReference type="InterPro" id="IPR015943">
    <property type="entry name" value="WD40/YVTN_repeat-like_dom_sf"/>
</dbReference>
<evidence type="ECO:0000256" key="1">
    <source>
        <dbReference type="SAM" id="MobiDB-lite"/>
    </source>
</evidence>
<feature type="domain" description="Pyrrolo-quinoline quinone repeat" evidence="3">
    <location>
        <begin position="373"/>
        <end position="463"/>
    </location>
</feature>
<dbReference type="InterPro" id="IPR011047">
    <property type="entry name" value="Quinoprotein_ADH-like_sf"/>
</dbReference>
<evidence type="ECO:0000313" key="5">
    <source>
        <dbReference type="Proteomes" id="UP000320461"/>
    </source>
</evidence>
<dbReference type="Pfam" id="PF13360">
    <property type="entry name" value="PQQ_2"/>
    <property type="match status" value="2"/>
</dbReference>
<evidence type="ECO:0000313" key="4">
    <source>
        <dbReference type="EMBL" id="GEA83787.1"/>
    </source>
</evidence>
<dbReference type="Gene3D" id="2.40.10.480">
    <property type="match status" value="1"/>
</dbReference>
<protein>
    <recommendedName>
        <fullName evidence="3">Pyrrolo-quinoline quinone repeat domain-containing protein</fullName>
    </recommendedName>
</protein>
<dbReference type="OrthoDB" id="4815239at2"/>
<organism evidence="4 5">
    <name type="scientific">Cellulomonas gelida</name>
    <dbReference type="NCBI Taxonomy" id="1712"/>
    <lineage>
        <taxon>Bacteria</taxon>
        <taxon>Bacillati</taxon>
        <taxon>Actinomycetota</taxon>
        <taxon>Actinomycetes</taxon>
        <taxon>Micrococcales</taxon>
        <taxon>Cellulomonadaceae</taxon>
        <taxon>Cellulomonas</taxon>
    </lineage>
</organism>
<keyword evidence="2" id="KW-0812">Transmembrane</keyword>
<gene>
    <name evidence="4" type="ORF">CGE01nite_10380</name>
</gene>
<dbReference type="InterPro" id="IPR002372">
    <property type="entry name" value="PQQ_rpt_dom"/>
</dbReference>
<keyword evidence="5" id="KW-1185">Reference proteome</keyword>
<name>A0A4Y3KIG3_9CELL</name>
<reference evidence="4 5" key="1">
    <citation type="submission" date="2019-06" db="EMBL/GenBank/DDBJ databases">
        <title>Whole genome shotgun sequence of Cellulomonas gelida NBRC 3748.</title>
        <authorList>
            <person name="Hosoyama A."/>
            <person name="Uohara A."/>
            <person name="Ohji S."/>
            <person name="Ichikawa N."/>
        </authorList>
    </citation>
    <scope>NUCLEOTIDE SEQUENCE [LARGE SCALE GENOMIC DNA]</scope>
    <source>
        <strain evidence="4 5">NBRC 3748</strain>
    </source>
</reference>
<comment type="caution">
    <text evidence="4">The sequence shown here is derived from an EMBL/GenBank/DDBJ whole genome shotgun (WGS) entry which is preliminary data.</text>
</comment>
<dbReference type="Proteomes" id="UP000320461">
    <property type="component" value="Unassembled WGS sequence"/>
</dbReference>
<dbReference type="RefSeq" id="WP_141369396.1">
    <property type="nucleotide sequence ID" value="NZ_BJLQ01000007.1"/>
</dbReference>
<dbReference type="AlphaFoldDB" id="A0A4Y3KIG3"/>
<feature type="transmembrane region" description="Helical" evidence="2">
    <location>
        <begin position="48"/>
        <end position="70"/>
    </location>
</feature>
<feature type="region of interest" description="Disordered" evidence="1">
    <location>
        <begin position="23"/>
        <end position="42"/>
    </location>
</feature>
<dbReference type="SUPFAM" id="SSF50998">
    <property type="entry name" value="Quinoprotein alcohol dehydrogenase-like"/>
    <property type="match status" value="1"/>
</dbReference>
<proteinExistence type="predicted"/>
<dbReference type="EMBL" id="BJLQ01000007">
    <property type="protein sequence ID" value="GEA83787.1"/>
    <property type="molecule type" value="Genomic_DNA"/>
</dbReference>